<sequence length="74" mass="8459">MLCHSIVSRLPLNVWNYSLYRTESTKASILGGRYSIFFLQSIHELLIAMISSSLFQRSQASLPTYVPSSYQQID</sequence>
<accession>X0GVY2</accession>
<dbReference type="AlphaFoldDB" id="X0GVY2"/>
<name>X0GVY2_FUSOX</name>
<dbReference type="EMBL" id="KK034378">
    <property type="protein sequence ID" value="EXL64085.1"/>
    <property type="molecule type" value="Genomic_DNA"/>
</dbReference>
<reference evidence="1" key="1">
    <citation type="submission" date="2011-11" db="EMBL/GenBank/DDBJ databases">
        <title>The Genome Sequence of Fusarium oxysporum PHW808.</title>
        <authorList>
            <consortium name="The Broad Institute Genome Sequencing Platform"/>
            <person name="Ma L.-J."/>
            <person name="Gale L.R."/>
            <person name="Schwartz D.C."/>
            <person name="Zhou S."/>
            <person name="Corby-Kistler H."/>
            <person name="Young S.K."/>
            <person name="Zeng Q."/>
            <person name="Gargeya S."/>
            <person name="Fitzgerald M."/>
            <person name="Haas B."/>
            <person name="Abouelleil A."/>
            <person name="Alvarado L."/>
            <person name="Arachchi H.M."/>
            <person name="Berlin A."/>
            <person name="Brown A."/>
            <person name="Chapman S.B."/>
            <person name="Chen Z."/>
            <person name="Dunbar C."/>
            <person name="Freedman E."/>
            <person name="Gearin G."/>
            <person name="Goldberg J."/>
            <person name="Griggs A."/>
            <person name="Gujja S."/>
            <person name="Heiman D."/>
            <person name="Howarth C."/>
            <person name="Larson L."/>
            <person name="Lui A."/>
            <person name="MacDonald P.J.P."/>
            <person name="Montmayeur A."/>
            <person name="Murphy C."/>
            <person name="Neiman D."/>
            <person name="Pearson M."/>
            <person name="Priest M."/>
            <person name="Roberts A."/>
            <person name="Saif S."/>
            <person name="Shea T."/>
            <person name="Shenoy N."/>
            <person name="Sisk P."/>
            <person name="Stolte C."/>
            <person name="Sykes S."/>
            <person name="Wortman J."/>
            <person name="Nusbaum C."/>
            <person name="Birren B."/>
        </authorList>
    </citation>
    <scope>NUCLEOTIDE SEQUENCE [LARGE SCALE GENOMIC DNA]</scope>
    <source>
        <strain evidence="1">54008</strain>
    </source>
</reference>
<evidence type="ECO:0000313" key="1">
    <source>
        <dbReference type="EMBL" id="EXL64085.1"/>
    </source>
</evidence>
<organism evidence="1">
    <name type="scientific">Fusarium oxysporum f. sp. conglutinans race 2 54008</name>
    <dbReference type="NCBI Taxonomy" id="1089457"/>
    <lineage>
        <taxon>Eukaryota</taxon>
        <taxon>Fungi</taxon>
        <taxon>Dikarya</taxon>
        <taxon>Ascomycota</taxon>
        <taxon>Pezizomycotina</taxon>
        <taxon>Sordariomycetes</taxon>
        <taxon>Hypocreomycetidae</taxon>
        <taxon>Hypocreales</taxon>
        <taxon>Nectriaceae</taxon>
        <taxon>Fusarium</taxon>
        <taxon>Fusarium oxysporum species complex</taxon>
    </lineage>
</organism>
<gene>
    <name evidence="1" type="ORF">FOPG_19645</name>
</gene>
<reference evidence="1" key="2">
    <citation type="submission" date="2014-03" db="EMBL/GenBank/DDBJ databases">
        <title>The Genome Annotation of Fusarium oxysporum PHW808.</title>
        <authorList>
            <consortium name="The Broad Institute Genomics Platform"/>
            <person name="Ma L.-J."/>
            <person name="Corby-Kistler H."/>
            <person name="Broz K."/>
            <person name="Gale L.R."/>
            <person name="Jonkers W."/>
            <person name="O'Donnell K."/>
            <person name="Ploetz R."/>
            <person name="Steinberg C."/>
            <person name="Schwartz D.C."/>
            <person name="VanEtten H."/>
            <person name="Zhou S."/>
            <person name="Young S.K."/>
            <person name="Zeng Q."/>
            <person name="Gargeya S."/>
            <person name="Fitzgerald M."/>
            <person name="Abouelleil A."/>
            <person name="Alvarado L."/>
            <person name="Chapman S.B."/>
            <person name="Gainer-Dewar J."/>
            <person name="Goldberg J."/>
            <person name="Griggs A."/>
            <person name="Gujja S."/>
            <person name="Hansen M."/>
            <person name="Howarth C."/>
            <person name="Imamovic A."/>
            <person name="Ireland A."/>
            <person name="Larimer J."/>
            <person name="McCowan C."/>
            <person name="Murphy C."/>
            <person name="Pearson M."/>
            <person name="Poon T.W."/>
            <person name="Priest M."/>
            <person name="Roberts A."/>
            <person name="Saif S."/>
            <person name="Shea T."/>
            <person name="Sykes S."/>
            <person name="Wortman J."/>
            <person name="Nusbaum C."/>
            <person name="Birren B."/>
        </authorList>
    </citation>
    <scope>NUCLEOTIDE SEQUENCE</scope>
    <source>
        <strain evidence="1">54008</strain>
    </source>
</reference>
<protein>
    <submittedName>
        <fullName evidence="1">Uncharacterized protein</fullName>
    </submittedName>
</protein>
<dbReference type="Proteomes" id="UP000030676">
    <property type="component" value="Unassembled WGS sequence"/>
</dbReference>
<dbReference type="HOGENOM" id="CLU_2687907_0_0_1"/>
<proteinExistence type="predicted"/>